<sequence length="245" mass="25631">MRADAFLAAADALPLGSLDALAGTGGLVVVAPHPDDESLGCGGLIAAARAAGRRVHLVVISDGCGSHTHSALYPPEKLRTLREAETVRAVTLLGLSADDVTFLRLPDAHVPSNGPDAEAAARAVERAATACGASAAFVTWRHDPHCDHKAAAAIVSLARPAMPGVRIYEYPVWGWTLPPETEVGPEPTGLRLDVSAYRAIKARAVAAHESQTTDLISDDPGGFRLEPAMIERLCGPFERFVAVPA</sequence>
<dbReference type="Pfam" id="PF02585">
    <property type="entry name" value="PIG-L"/>
    <property type="match status" value="1"/>
</dbReference>
<proteinExistence type="predicted"/>
<evidence type="ECO:0000313" key="2">
    <source>
        <dbReference type="Proteomes" id="UP001157440"/>
    </source>
</evidence>
<name>A0AA37TKN2_9HYPH</name>
<evidence type="ECO:0000313" key="1">
    <source>
        <dbReference type="EMBL" id="GLS71792.1"/>
    </source>
</evidence>
<dbReference type="PANTHER" id="PTHR12993">
    <property type="entry name" value="N-ACETYLGLUCOSAMINYL-PHOSPHATIDYLINOSITOL DE-N-ACETYLASE-RELATED"/>
    <property type="match status" value="1"/>
</dbReference>
<organism evidence="1 2">
    <name type="scientific">Methylobacterium tardum</name>
    <dbReference type="NCBI Taxonomy" id="374432"/>
    <lineage>
        <taxon>Bacteria</taxon>
        <taxon>Pseudomonadati</taxon>
        <taxon>Pseudomonadota</taxon>
        <taxon>Alphaproteobacteria</taxon>
        <taxon>Hyphomicrobiales</taxon>
        <taxon>Methylobacteriaceae</taxon>
        <taxon>Methylobacterium</taxon>
    </lineage>
</organism>
<dbReference type="SUPFAM" id="SSF102588">
    <property type="entry name" value="LmbE-like"/>
    <property type="match status" value="1"/>
</dbReference>
<gene>
    <name evidence="1" type="ORF">GCM10007890_38050</name>
</gene>
<dbReference type="RefSeq" id="WP_238196855.1">
    <property type="nucleotide sequence ID" value="NZ_BPQZ01000013.1"/>
</dbReference>
<dbReference type="AlphaFoldDB" id="A0AA37TKN2"/>
<dbReference type="InterPro" id="IPR024078">
    <property type="entry name" value="LmbE-like_dom_sf"/>
</dbReference>
<dbReference type="GO" id="GO:0016811">
    <property type="term" value="F:hydrolase activity, acting on carbon-nitrogen (but not peptide) bonds, in linear amides"/>
    <property type="evidence" value="ECO:0007669"/>
    <property type="project" value="TreeGrafter"/>
</dbReference>
<evidence type="ECO:0008006" key="3">
    <source>
        <dbReference type="Google" id="ProtNLM"/>
    </source>
</evidence>
<dbReference type="Gene3D" id="3.40.50.10320">
    <property type="entry name" value="LmbE-like"/>
    <property type="match status" value="1"/>
</dbReference>
<dbReference type="EMBL" id="BSPL01000019">
    <property type="protein sequence ID" value="GLS71792.1"/>
    <property type="molecule type" value="Genomic_DNA"/>
</dbReference>
<dbReference type="Proteomes" id="UP001157440">
    <property type="component" value="Unassembled WGS sequence"/>
</dbReference>
<dbReference type="PANTHER" id="PTHR12993:SF29">
    <property type="entry name" value="BLR3841 PROTEIN"/>
    <property type="match status" value="1"/>
</dbReference>
<accession>A0AA37TKN2</accession>
<protein>
    <recommendedName>
        <fullName evidence="3">GlcNAc-PI de-N-acetylase</fullName>
    </recommendedName>
</protein>
<comment type="caution">
    <text evidence="1">The sequence shown here is derived from an EMBL/GenBank/DDBJ whole genome shotgun (WGS) entry which is preliminary data.</text>
</comment>
<keyword evidence="2" id="KW-1185">Reference proteome</keyword>
<reference evidence="2" key="1">
    <citation type="journal article" date="2019" name="Int. J. Syst. Evol. Microbiol.">
        <title>The Global Catalogue of Microorganisms (GCM) 10K type strain sequencing project: providing services to taxonomists for standard genome sequencing and annotation.</title>
        <authorList>
            <consortium name="The Broad Institute Genomics Platform"/>
            <consortium name="The Broad Institute Genome Sequencing Center for Infectious Disease"/>
            <person name="Wu L."/>
            <person name="Ma J."/>
        </authorList>
    </citation>
    <scope>NUCLEOTIDE SEQUENCE [LARGE SCALE GENOMIC DNA]</scope>
    <source>
        <strain evidence="2">NBRC 103632</strain>
    </source>
</reference>
<dbReference type="InterPro" id="IPR003737">
    <property type="entry name" value="GlcNAc_PI_deacetylase-related"/>
</dbReference>